<dbReference type="Pfam" id="PF02558">
    <property type="entry name" value="ApbA"/>
    <property type="match status" value="1"/>
</dbReference>
<evidence type="ECO:0000313" key="15">
    <source>
        <dbReference type="EMBL" id="RKD93646.1"/>
    </source>
</evidence>
<dbReference type="InterPro" id="IPR013332">
    <property type="entry name" value="KPR_N"/>
</dbReference>
<evidence type="ECO:0000256" key="9">
    <source>
        <dbReference type="ARBA" id="ARBA00047506"/>
    </source>
</evidence>
<evidence type="ECO:0000256" key="4">
    <source>
        <dbReference type="ARBA" id="ARBA00019465"/>
    </source>
</evidence>
<keyword evidence="16" id="KW-1185">Reference proteome</keyword>
<dbReference type="PANTHER" id="PTHR43765">
    <property type="entry name" value="2-DEHYDROPANTOATE 2-REDUCTASE-RELATED"/>
    <property type="match status" value="1"/>
</dbReference>
<dbReference type="InterPro" id="IPR036291">
    <property type="entry name" value="NAD(P)-bd_dom_sf"/>
</dbReference>
<comment type="function">
    <text evidence="11">Catalyzes the NAD(P)H-dependent reduction of ketopantoate into pantoic acid.</text>
</comment>
<dbReference type="InterPro" id="IPR013328">
    <property type="entry name" value="6PGD_dom2"/>
</dbReference>
<evidence type="ECO:0000256" key="12">
    <source>
        <dbReference type="RuleBase" id="RU362068"/>
    </source>
</evidence>
<feature type="domain" description="Ketopantoate reductase C-terminal" evidence="14">
    <location>
        <begin position="182"/>
        <end position="300"/>
    </location>
</feature>
<reference evidence="15 16" key="1">
    <citation type="submission" date="2018-09" db="EMBL/GenBank/DDBJ databases">
        <title>Genomic Encyclopedia of Archaeal and Bacterial Type Strains, Phase II (KMG-II): from individual species to whole genera.</title>
        <authorList>
            <person name="Goeker M."/>
        </authorList>
    </citation>
    <scope>NUCLEOTIDE SEQUENCE [LARGE SCALE GENOMIC DNA]</scope>
    <source>
        <strain evidence="15 16">DSM 13151</strain>
    </source>
</reference>
<comment type="similarity">
    <text evidence="2 12">Belongs to the ketopantoate reductase family.</text>
</comment>
<evidence type="ECO:0000256" key="11">
    <source>
        <dbReference type="ARBA" id="ARBA00056765"/>
    </source>
</evidence>
<evidence type="ECO:0000256" key="2">
    <source>
        <dbReference type="ARBA" id="ARBA00007870"/>
    </source>
</evidence>
<dbReference type="InterPro" id="IPR013752">
    <property type="entry name" value="KPA_reductase"/>
</dbReference>
<gene>
    <name evidence="15" type="ORF">ATJ93_3277</name>
</gene>
<dbReference type="SUPFAM" id="SSF51735">
    <property type="entry name" value="NAD(P)-binding Rossmann-fold domains"/>
    <property type="match status" value="1"/>
</dbReference>
<comment type="catalytic activity">
    <reaction evidence="9">
        <text>(R)-pantoate + NADP(+) = 2-dehydropantoate + NADPH + H(+)</text>
        <dbReference type="Rhea" id="RHEA:16233"/>
        <dbReference type="ChEBI" id="CHEBI:11561"/>
        <dbReference type="ChEBI" id="CHEBI:15378"/>
        <dbReference type="ChEBI" id="CHEBI:15980"/>
        <dbReference type="ChEBI" id="CHEBI:57783"/>
        <dbReference type="ChEBI" id="CHEBI:58349"/>
        <dbReference type="EC" id="1.1.1.169"/>
    </reaction>
    <physiologicalReaction direction="right-to-left" evidence="9">
        <dbReference type="Rhea" id="RHEA:16235"/>
    </physiologicalReaction>
</comment>
<dbReference type="EMBL" id="RAPO01000003">
    <property type="protein sequence ID" value="RKD93646.1"/>
    <property type="molecule type" value="Genomic_DNA"/>
</dbReference>
<name>A0A3R7GH05_9EURY</name>
<keyword evidence="6 12" id="KW-0173">Coenzyme A biosynthesis</keyword>
<dbReference type="GO" id="GO:0005737">
    <property type="term" value="C:cytoplasm"/>
    <property type="evidence" value="ECO:0007669"/>
    <property type="project" value="TreeGrafter"/>
</dbReference>
<dbReference type="Gene3D" id="1.10.1040.10">
    <property type="entry name" value="N-(1-d-carboxylethyl)-l-norvaline Dehydrogenase, domain 2"/>
    <property type="match status" value="1"/>
</dbReference>
<dbReference type="FunFam" id="1.10.1040.10:FF:000017">
    <property type="entry name" value="2-dehydropantoate 2-reductase"/>
    <property type="match status" value="1"/>
</dbReference>
<dbReference type="GO" id="GO:0050661">
    <property type="term" value="F:NADP binding"/>
    <property type="evidence" value="ECO:0007669"/>
    <property type="project" value="TreeGrafter"/>
</dbReference>
<dbReference type="SUPFAM" id="SSF48179">
    <property type="entry name" value="6-phosphogluconate dehydrogenase C-terminal domain-like"/>
    <property type="match status" value="1"/>
</dbReference>
<evidence type="ECO:0000256" key="8">
    <source>
        <dbReference type="ARBA" id="ARBA00032024"/>
    </source>
</evidence>
<evidence type="ECO:0000256" key="1">
    <source>
        <dbReference type="ARBA" id="ARBA00004724"/>
    </source>
</evidence>
<organism evidence="15 16">
    <name type="scientific">Halopiger aswanensis</name>
    <dbReference type="NCBI Taxonomy" id="148449"/>
    <lineage>
        <taxon>Archaea</taxon>
        <taxon>Methanobacteriati</taxon>
        <taxon>Methanobacteriota</taxon>
        <taxon>Stenosarchaea group</taxon>
        <taxon>Halobacteria</taxon>
        <taxon>Halobacteriales</taxon>
        <taxon>Natrialbaceae</taxon>
        <taxon>Halopiger</taxon>
    </lineage>
</organism>
<dbReference type="PANTHER" id="PTHR43765:SF2">
    <property type="entry name" value="2-DEHYDROPANTOATE 2-REDUCTASE"/>
    <property type="match status" value="1"/>
</dbReference>
<keyword evidence="7 12" id="KW-0560">Oxidoreductase</keyword>
<feature type="domain" description="Ketopantoate reductase N-terminal" evidence="13">
    <location>
        <begin position="4"/>
        <end position="152"/>
    </location>
</feature>
<dbReference type="InterPro" id="IPR008927">
    <property type="entry name" value="6-PGluconate_DH-like_C_sf"/>
</dbReference>
<evidence type="ECO:0000256" key="7">
    <source>
        <dbReference type="ARBA" id="ARBA00023002"/>
    </source>
</evidence>
<evidence type="ECO:0000259" key="13">
    <source>
        <dbReference type="Pfam" id="PF02558"/>
    </source>
</evidence>
<evidence type="ECO:0000256" key="5">
    <source>
        <dbReference type="ARBA" id="ARBA00022857"/>
    </source>
</evidence>
<accession>A0A3R7GH05</accession>
<evidence type="ECO:0000259" key="14">
    <source>
        <dbReference type="Pfam" id="PF08546"/>
    </source>
</evidence>
<dbReference type="Proteomes" id="UP000283805">
    <property type="component" value="Unassembled WGS sequence"/>
</dbReference>
<dbReference type="GO" id="GO:0015937">
    <property type="term" value="P:coenzyme A biosynthetic process"/>
    <property type="evidence" value="ECO:0007669"/>
    <property type="project" value="UniProtKB-UniPathway"/>
</dbReference>
<evidence type="ECO:0000256" key="6">
    <source>
        <dbReference type="ARBA" id="ARBA00022993"/>
    </source>
</evidence>
<comment type="function">
    <text evidence="12">Catalyzes the NADPH-dependent reduction of ketopantoate into pantoic acid.</text>
</comment>
<dbReference type="Pfam" id="PF08546">
    <property type="entry name" value="ApbA_C"/>
    <property type="match status" value="1"/>
</dbReference>
<sequence>METLVFGAGSLGSLVGGLLAREHDVTLVGREDHVAAIRESGLRLEDSTDDGALEVETPTTTWPTATTDGRNREADLAIVAVKAFDTGAAADALATGSFDAVLSLQNGLGNEERLADRLEAPVLAGTATYGALLREPGCVACTGLGELALGARAGGESPVADRIGAAFAAAGLEATVATDMPRRLWEKAAVNAGINAVTALTATENGAVLETPANDVARAATRETARVARDCDVRVSNREALAAMERVAEQTAANTSSMRQDVLAGRRTEIDAINGYIAARADERGLEVPTNRTLTALVRAWERGRGLR</sequence>
<dbReference type="GO" id="GO:0008677">
    <property type="term" value="F:2-dehydropantoate 2-reductase activity"/>
    <property type="evidence" value="ECO:0007669"/>
    <property type="project" value="UniProtKB-EC"/>
</dbReference>
<comment type="catalytic activity">
    <reaction evidence="10">
        <text>(R)-pantoate + NAD(+) = 2-dehydropantoate + NADH + H(+)</text>
        <dbReference type="Rhea" id="RHEA:61292"/>
        <dbReference type="ChEBI" id="CHEBI:11561"/>
        <dbReference type="ChEBI" id="CHEBI:15378"/>
        <dbReference type="ChEBI" id="CHEBI:15980"/>
        <dbReference type="ChEBI" id="CHEBI:57540"/>
        <dbReference type="ChEBI" id="CHEBI:57945"/>
    </reaction>
    <physiologicalReaction direction="right-to-left" evidence="10">
        <dbReference type="Rhea" id="RHEA:61294"/>
    </physiologicalReaction>
</comment>
<evidence type="ECO:0000256" key="3">
    <source>
        <dbReference type="ARBA" id="ARBA00013014"/>
    </source>
</evidence>
<evidence type="ECO:0000313" key="16">
    <source>
        <dbReference type="Proteomes" id="UP000283805"/>
    </source>
</evidence>
<keyword evidence="5 12" id="KW-0521">NADP</keyword>
<dbReference type="UniPathway" id="UPA00241"/>
<proteinExistence type="inferred from homology"/>
<dbReference type="InterPro" id="IPR003710">
    <property type="entry name" value="ApbA"/>
</dbReference>
<evidence type="ECO:0000256" key="10">
    <source>
        <dbReference type="ARBA" id="ARBA00048196"/>
    </source>
</evidence>
<dbReference type="InterPro" id="IPR050838">
    <property type="entry name" value="Ketopantoate_reductase"/>
</dbReference>
<dbReference type="Gene3D" id="3.40.50.720">
    <property type="entry name" value="NAD(P)-binding Rossmann-like Domain"/>
    <property type="match status" value="1"/>
</dbReference>
<dbReference type="EC" id="1.1.1.169" evidence="3 12"/>
<dbReference type="RefSeq" id="WP_120245638.1">
    <property type="nucleotide sequence ID" value="NZ_RAPO01000003.1"/>
</dbReference>
<dbReference type="GO" id="GO:0015940">
    <property type="term" value="P:pantothenate biosynthetic process"/>
    <property type="evidence" value="ECO:0007669"/>
    <property type="project" value="InterPro"/>
</dbReference>
<dbReference type="OrthoDB" id="201845at2157"/>
<dbReference type="NCBIfam" id="TIGR00745">
    <property type="entry name" value="apbA_panE"/>
    <property type="match status" value="1"/>
</dbReference>
<dbReference type="AlphaFoldDB" id="A0A3R7GH05"/>
<comment type="caution">
    <text evidence="15">The sequence shown here is derived from an EMBL/GenBank/DDBJ whole genome shotgun (WGS) entry which is preliminary data.</text>
</comment>
<protein>
    <recommendedName>
        <fullName evidence="4 12">2-dehydropantoate 2-reductase</fullName>
        <ecNumber evidence="3 12">1.1.1.169</ecNumber>
    </recommendedName>
    <alternativeName>
        <fullName evidence="8 12">Ketopantoate reductase</fullName>
    </alternativeName>
</protein>
<comment type="pathway">
    <text evidence="1 12">Cofactor biosynthesis; coenzyme A biosynthesis.</text>
</comment>